<organism evidence="1 3">
    <name type="scientific">Acidipropionibacterium acidipropionici</name>
    <dbReference type="NCBI Taxonomy" id="1748"/>
    <lineage>
        <taxon>Bacteria</taxon>
        <taxon>Bacillati</taxon>
        <taxon>Actinomycetota</taxon>
        <taxon>Actinomycetes</taxon>
        <taxon>Propionibacteriales</taxon>
        <taxon>Propionibacteriaceae</taxon>
        <taxon>Acidipropionibacterium</taxon>
    </lineage>
</organism>
<evidence type="ECO:0000313" key="2">
    <source>
        <dbReference type="EMBL" id="AOZ46158.1"/>
    </source>
</evidence>
<evidence type="ECO:0000313" key="3">
    <source>
        <dbReference type="Proteomes" id="UP000075221"/>
    </source>
</evidence>
<dbReference type="AlphaFoldDB" id="A0AAC8YE21"/>
<gene>
    <name evidence="2" type="ORF">A8L58_04850</name>
    <name evidence="1" type="ORF">AXH35_03385</name>
</gene>
<proteinExistence type="predicted"/>
<dbReference type="Proteomes" id="UP000178666">
    <property type="component" value="Chromosome"/>
</dbReference>
<evidence type="ECO:0000313" key="1">
    <source>
        <dbReference type="EMBL" id="AMS04669.1"/>
    </source>
</evidence>
<dbReference type="EMBL" id="CP014352">
    <property type="protein sequence ID" value="AMS04669.1"/>
    <property type="molecule type" value="Genomic_DNA"/>
</dbReference>
<reference evidence="2 4" key="1">
    <citation type="journal article" date="2016" name="Plant Dis.">
        <title>Improved production of propionic acid using genome shuffling.</title>
        <authorList>
            <person name="Luna-Flores C.H."/>
            <person name="Palfreyman R.W."/>
            <person name="Kromer J.O."/>
            <person name="Nielsen L.K."/>
            <person name="Marcellin E."/>
        </authorList>
    </citation>
    <scope>NUCLEOTIDE SEQUENCE [LARGE SCALE GENOMIC DNA]</scope>
    <source>
        <strain evidence="2 4">F3E8</strain>
    </source>
</reference>
<keyword evidence="4" id="KW-1185">Reference proteome</keyword>
<dbReference type="EMBL" id="CP015970">
    <property type="protein sequence ID" value="AOZ46158.1"/>
    <property type="molecule type" value="Genomic_DNA"/>
</dbReference>
<sequence>MSSITAQVTAGRVVRVTVVLDAGVTGSMRVWRVLPDGSRGKVMGTGGLARSGSWDDPEVPVGQPVRYEAIITGGSSSQEQLGAELLANPGFDDGLASWQPATGWFASPGTPTIPVHAGAGMVQSMTAGTTLTQTVPVSGGVTLAVSAWSQSPPAGPGTLTVNPDVGDPLVLDLPVGAPLAWAQATGRITLDAAATSAQVIVTSTGDDWTRVDDVSVRPVQIVTQPSIGPTDPVAIAADHPLISDPYRGVVCPVTVLADGQDRTMAGRDTAVDIIGRRSRIHVWDVEAAPTFSPQFITEPADHATFEELMTPGDPLLLRFPCTQHPDLWMQRGGDRTWSWLTRRCQARKHTLSSCEELEGPPSDEAVWTDTLGDLHAVAGGDGVGTLGAIAERWETLGAIAATDLKALL</sequence>
<dbReference type="RefSeq" id="WP_062819085.1">
    <property type="nucleotide sequence ID" value="NZ_CP014352.1"/>
</dbReference>
<dbReference type="Gene3D" id="2.60.120.260">
    <property type="entry name" value="Galactose-binding domain-like"/>
    <property type="match status" value="1"/>
</dbReference>
<name>A0AAC8YE21_9ACTN</name>
<reference evidence="1 3" key="2">
    <citation type="submission" date="2016-02" db="EMBL/GenBank/DDBJ databases">
        <title>Complete Genome Sequence of Propionibacterium acidipropionici ATCC 55737.</title>
        <authorList>
            <person name="Luna Flores C.H."/>
            <person name="Nielsen L.K."/>
            <person name="Marcellin E."/>
        </authorList>
    </citation>
    <scope>NUCLEOTIDE SEQUENCE [LARGE SCALE GENOMIC DNA]</scope>
    <source>
        <strain evidence="1 3">ATCC 55737</strain>
    </source>
</reference>
<dbReference type="Proteomes" id="UP000075221">
    <property type="component" value="Chromosome"/>
</dbReference>
<protein>
    <submittedName>
        <fullName evidence="1">Uncharacterized protein</fullName>
    </submittedName>
</protein>
<accession>A0AAC8YE21</accession>
<evidence type="ECO:0000313" key="4">
    <source>
        <dbReference type="Proteomes" id="UP000178666"/>
    </source>
</evidence>